<evidence type="ECO:0008006" key="3">
    <source>
        <dbReference type="Google" id="ProtNLM"/>
    </source>
</evidence>
<dbReference type="SUPFAM" id="SSF52540">
    <property type="entry name" value="P-loop containing nucleoside triphosphate hydrolases"/>
    <property type="match status" value="1"/>
</dbReference>
<keyword evidence="2" id="KW-1185">Reference proteome</keyword>
<dbReference type="AlphaFoldDB" id="A0A2M8WLP8"/>
<reference evidence="1 2" key="1">
    <citation type="submission" date="2017-11" db="EMBL/GenBank/DDBJ databases">
        <title>Genomic Encyclopedia of Archaeal and Bacterial Type Strains, Phase II (KMG-II): From Individual Species to Whole Genera.</title>
        <authorList>
            <person name="Goeker M."/>
        </authorList>
    </citation>
    <scope>NUCLEOTIDE SEQUENCE [LARGE SCALE GENOMIC DNA]</scope>
    <source>
        <strain evidence="1 2">DSM 29128</strain>
    </source>
</reference>
<dbReference type="EMBL" id="PGTY01000001">
    <property type="protein sequence ID" value="PJI91854.1"/>
    <property type="molecule type" value="Genomic_DNA"/>
</dbReference>
<dbReference type="Proteomes" id="UP000228531">
    <property type="component" value="Unassembled WGS sequence"/>
</dbReference>
<organism evidence="1 2">
    <name type="scientific">Yoonia maricola</name>
    <dbReference type="NCBI Taxonomy" id="420999"/>
    <lineage>
        <taxon>Bacteria</taxon>
        <taxon>Pseudomonadati</taxon>
        <taxon>Pseudomonadota</taxon>
        <taxon>Alphaproteobacteria</taxon>
        <taxon>Rhodobacterales</taxon>
        <taxon>Paracoccaceae</taxon>
        <taxon>Yoonia</taxon>
    </lineage>
</organism>
<name>A0A2M8WLP8_9RHOB</name>
<sequence length="333" mass="37974">MVRHGAKTALMTEPYTVLHGGFHKTASTFLQKSLQRNKGRLKKGGVYYVPHRDLRKKFTVPCQQNAYQAIGVKRKTVISDAELQKMTSAFFQPVLRDKPQRLVLSDENLAGHCGNCVKTGQLYRYRGAFMASFAKSTPYPVREIYLSVRNYADFFAAAYVEYFRSLQEDSSQITTTQIMRTRLFNHMPGWNGVINVVSRHFPDAQIYVWRFEDFVADETMAPALLQRLIGHTVDVQTFDAPRGNSKRQSASARAMAELELLAVTEGLPSLVAQRQDIQNRYPRNAQNGRFDPWMPWERAHLDRLYVDDIERLGTNKAVTLLDPAMLHGANTLP</sequence>
<evidence type="ECO:0000313" key="2">
    <source>
        <dbReference type="Proteomes" id="UP000228531"/>
    </source>
</evidence>
<accession>A0A2M8WLP8</accession>
<comment type="caution">
    <text evidence="1">The sequence shown here is derived from an EMBL/GenBank/DDBJ whole genome shotgun (WGS) entry which is preliminary data.</text>
</comment>
<gene>
    <name evidence="1" type="ORF">BC777_0695</name>
</gene>
<evidence type="ECO:0000313" key="1">
    <source>
        <dbReference type="EMBL" id="PJI91854.1"/>
    </source>
</evidence>
<proteinExistence type="predicted"/>
<dbReference type="InterPro" id="IPR027417">
    <property type="entry name" value="P-loop_NTPase"/>
</dbReference>
<protein>
    <recommendedName>
        <fullName evidence="3">Sulfotransferase family protein</fullName>
    </recommendedName>
</protein>